<dbReference type="InterPro" id="IPR001246">
    <property type="entry name" value="LipOase_plant"/>
</dbReference>
<dbReference type="InterPro" id="IPR000907">
    <property type="entry name" value="LipOase"/>
</dbReference>
<proteinExistence type="predicted"/>
<dbReference type="GO" id="GO:0046872">
    <property type="term" value="F:metal ion binding"/>
    <property type="evidence" value="ECO:0007669"/>
    <property type="project" value="UniProtKB-KW"/>
</dbReference>
<comment type="caution">
    <text evidence="6">The sequence shown here is derived from an EMBL/GenBank/DDBJ whole genome shotgun (WGS) entry which is preliminary data.</text>
</comment>
<feature type="domain" description="Lipoxygenase" evidence="5">
    <location>
        <begin position="1"/>
        <end position="227"/>
    </location>
</feature>
<evidence type="ECO:0000259" key="5">
    <source>
        <dbReference type="PROSITE" id="PS51393"/>
    </source>
</evidence>
<evidence type="ECO:0000313" key="7">
    <source>
        <dbReference type="Proteomes" id="UP001188597"/>
    </source>
</evidence>
<dbReference type="Gene3D" id="3.10.450.60">
    <property type="match status" value="1"/>
</dbReference>
<dbReference type="GO" id="GO:0016702">
    <property type="term" value="F:oxidoreductase activity, acting on single donors with incorporation of molecular oxygen, incorporation of two atoms of oxygen"/>
    <property type="evidence" value="ECO:0007669"/>
    <property type="project" value="InterPro"/>
</dbReference>
<name>A0AA88X9U8_9ASTE</name>
<keyword evidence="1" id="KW-0479">Metal-binding</keyword>
<dbReference type="PRINTS" id="PR00468">
    <property type="entry name" value="PLTLPOXGNASE"/>
</dbReference>
<evidence type="ECO:0000256" key="4">
    <source>
        <dbReference type="SAM" id="MobiDB-lite"/>
    </source>
</evidence>
<evidence type="ECO:0000313" key="6">
    <source>
        <dbReference type="EMBL" id="KAK3042294.1"/>
    </source>
</evidence>
<evidence type="ECO:0000256" key="1">
    <source>
        <dbReference type="ARBA" id="ARBA00022723"/>
    </source>
</evidence>
<dbReference type="Gene3D" id="4.10.375.10">
    <property type="entry name" value="Lipoxygenase-1, Domain 2"/>
    <property type="match status" value="1"/>
</dbReference>
<keyword evidence="3" id="KW-0560">Oxidoreductase</keyword>
<keyword evidence="2" id="KW-0223">Dioxygenase</keyword>
<protein>
    <recommendedName>
        <fullName evidence="5">Lipoxygenase domain-containing protein</fullName>
    </recommendedName>
</protein>
<dbReference type="EMBL" id="JAVXUP010000022">
    <property type="protein sequence ID" value="KAK3042294.1"/>
    <property type="molecule type" value="Genomic_DNA"/>
</dbReference>
<dbReference type="PROSITE" id="PS51393">
    <property type="entry name" value="LIPOXYGENASE_3"/>
    <property type="match status" value="1"/>
</dbReference>
<dbReference type="InterPro" id="IPR027433">
    <property type="entry name" value="Lipoxygenase_dom_3"/>
</dbReference>
<dbReference type="Pfam" id="PF00305">
    <property type="entry name" value="Lipoxygenase"/>
    <property type="match status" value="1"/>
</dbReference>
<dbReference type="InterPro" id="IPR036226">
    <property type="entry name" value="LipOase_C_sf"/>
</dbReference>
<dbReference type="PANTHER" id="PTHR11771">
    <property type="entry name" value="LIPOXYGENASE"/>
    <property type="match status" value="1"/>
</dbReference>
<sequence length="227" mass="25947">MARKSSERIYDYDVYNDIGDPDSPDTGRLVLGGNEHPYPRRCRTGRPKSTNDQSSETISSSVYVPRDEAFSAVKQRTFYGNAGYSVLQALLPMLLREIRNGDDGFPNFTTIDSLYEQKDTEYTVQSKGTIGYLLIQLAKIILRFDYPELVKRDYFSWFTDEEFSQETLAGLNPYSLQLVTDWPLRSKLDPEIYESPQSLITKKLVEQEIGGFMTLEEVMRNPSCSGL</sequence>
<dbReference type="Proteomes" id="UP001188597">
    <property type="component" value="Unassembled WGS sequence"/>
</dbReference>
<gene>
    <name evidence="6" type="ORF">RJ639_001889</name>
</gene>
<evidence type="ECO:0000256" key="3">
    <source>
        <dbReference type="ARBA" id="ARBA00023002"/>
    </source>
</evidence>
<dbReference type="Gene3D" id="4.10.372.10">
    <property type="entry name" value="Lipoxygenase-1, Domain 3"/>
    <property type="match status" value="1"/>
</dbReference>
<organism evidence="6 7">
    <name type="scientific">Escallonia herrerae</name>
    <dbReference type="NCBI Taxonomy" id="1293975"/>
    <lineage>
        <taxon>Eukaryota</taxon>
        <taxon>Viridiplantae</taxon>
        <taxon>Streptophyta</taxon>
        <taxon>Embryophyta</taxon>
        <taxon>Tracheophyta</taxon>
        <taxon>Spermatophyta</taxon>
        <taxon>Magnoliopsida</taxon>
        <taxon>eudicotyledons</taxon>
        <taxon>Gunneridae</taxon>
        <taxon>Pentapetalae</taxon>
        <taxon>asterids</taxon>
        <taxon>campanulids</taxon>
        <taxon>Escalloniales</taxon>
        <taxon>Escalloniaceae</taxon>
        <taxon>Escallonia</taxon>
    </lineage>
</organism>
<feature type="region of interest" description="Disordered" evidence="4">
    <location>
        <begin position="14"/>
        <end position="59"/>
    </location>
</feature>
<accession>A0AA88X9U8</accession>
<keyword evidence="7" id="KW-1185">Reference proteome</keyword>
<feature type="compositionally biased region" description="Polar residues" evidence="4">
    <location>
        <begin position="47"/>
        <end position="59"/>
    </location>
</feature>
<reference evidence="6" key="1">
    <citation type="submission" date="2022-12" db="EMBL/GenBank/DDBJ databases">
        <title>Draft genome assemblies for two species of Escallonia (Escalloniales).</title>
        <authorList>
            <person name="Chanderbali A."/>
            <person name="Dervinis C."/>
            <person name="Anghel I."/>
            <person name="Soltis D."/>
            <person name="Soltis P."/>
            <person name="Zapata F."/>
        </authorList>
    </citation>
    <scope>NUCLEOTIDE SEQUENCE</scope>
    <source>
        <strain evidence="6">UCBG64.0493</strain>
        <tissue evidence="6">Leaf</tissue>
    </source>
</reference>
<dbReference type="AlphaFoldDB" id="A0AA88X9U8"/>
<dbReference type="GO" id="GO:0034440">
    <property type="term" value="P:lipid oxidation"/>
    <property type="evidence" value="ECO:0007669"/>
    <property type="project" value="InterPro"/>
</dbReference>
<evidence type="ECO:0000256" key="2">
    <source>
        <dbReference type="ARBA" id="ARBA00022964"/>
    </source>
</evidence>
<dbReference type="InterPro" id="IPR013819">
    <property type="entry name" value="LipOase_C"/>
</dbReference>
<dbReference type="SUPFAM" id="SSF48484">
    <property type="entry name" value="Lipoxigenase"/>
    <property type="match status" value="1"/>
</dbReference>